<organism evidence="2 3">
    <name type="scientific">Candidatus Kurthia intestinigallinarum</name>
    <dbReference type="NCBI Taxonomy" id="1562256"/>
    <lineage>
        <taxon>Bacteria</taxon>
        <taxon>Bacillati</taxon>
        <taxon>Bacillota</taxon>
        <taxon>Bacilli</taxon>
        <taxon>Bacillales</taxon>
        <taxon>Caryophanaceae</taxon>
        <taxon>Kurthia</taxon>
    </lineage>
</organism>
<dbReference type="Proteomes" id="UP000288623">
    <property type="component" value="Unassembled WGS sequence"/>
</dbReference>
<dbReference type="InterPro" id="IPR048551">
    <property type="entry name" value="DACNV"/>
</dbReference>
<dbReference type="RefSeq" id="WP_126989675.1">
    <property type="nucleotide sequence ID" value="NZ_JTFC01000012.1"/>
</dbReference>
<evidence type="ECO:0000259" key="1">
    <source>
        <dbReference type="Pfam" id="PF21751"/>
    </source>
</evidence>
<gene>
    <name evidence="2" type="ORF">QI30_04040</name>
</gene>
<sequence length="434" mass="49202">MNYLYPPDLVERTKSDWQHYLKTHDLPEPIVHFPNDDELLTMLHIMYHLSFAKEEARPSTAKVTYLNPHELSSVLSDTKAPTFFDHPIPFTKSEIKRLCPAFDPEKSILAICAQKHISQTNSDELVVWGVLPVENTFSRIKDEMLSLVAPSSHLFTLSVFEPGELIASAGSEELYRLSGGQLVKYPARTISEGIIGQHFEEVLTELFIAGKGSRNLAKKVYFRTLSNMLKLIEKERHGGTLIIVPSTFTADPHALDMKYEMRGPAIWPKLVNTVEHLNWLHKMKAMPEMSQLTKTLASDFSTYLGQQQPMNMVDKVFHVKEANERIAEHEHFIASLSEVDGAVVMNDHLEVLGFGTEIRLTNDKLSSIKQALSPHARESRVLKITSYGTRHRSAIRYAKYNPAAIVFVISQDGRVKAVKQHEGITYLWDGIRLT</sequence>
<dbReference type="Gene3D" id="3.40.1700.10">
    <property type="entry name" value="DNA integrity scanning protein, DisA, N-terminal domain"/>
    <property type="match status" value="1"/>
</dbReference>
<proteinExistence type="predicted"/>
<feature type="domain" description="Probable sensor" evidence="1">
    <location>
        <begin position="30"/>
        <end position="131"/>
    </location>
</feature>
<accession>A0A433RWR0</accession>
<keyword evidence="3" id="KW-1185">Reference proteome</keyword>
<dbReference type="InterPro" id="IPR036888">
    <property type="entry name" value="DNA_integrity_DisA_N_sf"/>
</dbReference>
<comment type="caution">
    <text evidence="2">The sequence shown here is derived from an EMBL/GenBank/DDBJ whole genome shotgun (WGS) entry which is preliminary data.</text>
</comment>
<dbReference type="OrthoDB" id="177520at2"/>
<evidence type="ECO:0000313" key="3">
    <source>
        <dbReference type="Proteomes" id="UP000288623"/>
    </source>
</evidence>
<dbReference type="SUPFAM" id="SSF143597">
    <property type="entry name" value="YojJ-like"/>
    <property type="match status" value="1"/>
</dbReference>
<dbReference type="AlphaFoldDB" id="A0A433RWR0"/>
<evidence type="ECO:0000313" key="2">
    <source>
        <dbReference type="EMBL" id="RUS57736.1"/>
    </source>
</evidence>
<name>A0A433RWR0_9BACL</name>
<protein>
    <recommendedName>
        <fullName evidence="1">Probable sensor domain-containing protein</fullName>
    </recommendedName>
</protein>
<dbReference type="EMBL" id="JTFC01000012">
    <property type="protein sequence ID" value="RUS57736.1"/>
    <property type="molecule type" value="Genomic_DNA"/>
</dbReference>
<reference evidence="2 3" key="1">
    <citation type="submission" date="2014-11" db="EMBL/GenBank/DDBJ databases">
        <title>Genome sequence and analysis of novel Kurthia sp.</title>
        <authorList>
            <person name="Lawson J.N."/>
            <person name="Gonzalez J.E."/>
            <person name="Rinauldi L."/>
            <person name="Xuan Z."/>
            <person name="Firman A."/>
            <person name="Shaddox L."/>
            <person name="Trudeau A."/>
            <person name="Shah S."/>
            <person name="Reiman D."/>
        </authorList>
    </citation>
    <scope>NUCLEOTIDE SEQUENCE [LARGE SCALE GENOMIC DNA]</scope>
    <source>
        <strain evidence="2 3">3B1D</strain>
    </source>
</reference>
<dbReference type="Pfam" id="PF21751">
    <property type="entry name" value="DACNV"/>
    <property type="match status" value="1"/>
</dbReference>